<keyword evidence="2" id="KW-0378">Hydrolase</keyword>
<organism evidence="4">
    <name type="scientific">Culex pipiens</name>
    <name type="common">House mosquito</name>
    <dbReference type="NCBI Taxonomy" id="7175"/>
    <lineage>
        <taxon>Eukaryota</taxon>
        <taxon>Metazoa</taxon>
        <taxon>Ecdysozoa</taxon>
        <taxon>Arthropoda</taxon>
        <taxon>Hexapoda</taxon>
        <taxon>Insecta</taxon>
        <taxon>Pterygota</taxon>
        <taxon>Neoptera</taxon>
        <taxon>Endopterygota</taxon>
        <taxon>Diptera</taxon>
        <taxon>Nematocera</taxon>
        <taxon>Culicoidea</taxon>
        <taxon>Culicidae</taxon>
        <taxon>Culicinae</taxon>
        <taxon>Culicini</taxon>
        <taxon>Culex</taxon>
        <taxon>Culex</taxon>
    </lineage>
</organism>
<dbReference type="SMART" id="SM01174">
    <property type="entry name" value="DUF4205"/>
    <property type="match status" value="1"/>
</dbReference>
<keyword evidence="2" id="KW-0833">Ubl conjugation pathway</keyword>
<keyword evidence="2" id="KW-0788">Thiol protease</keyword>
<dbReference type="GO" id="GO:0071108">
    <property type="term" value="P:protein K48-linked deubiquitination"/>
    <property type="evidence" value="ECO:0007669"/>
    <property type="project" value="InterPro"/>
</dbReference>
<evidence type="ECO:0000256" key="1">
    <source>
        <dbReference type="ARBA" id="ARBA00011074"/>
    </source>
</evidence>
<comment type="catalytic activity">
    <reaction evidence="2">
        <text>Thiol-dependent hydrolysis of ester, thioester, amide, peptide and isopeptide bonds formed by the C-terminal Gly of ubiquitin (a 76-residue protein attached to proteins as an intracellular targeting signal).</text>
        <dbReference type="EC" id="3.4.19.12"/>
    </reaction>
</comment>
<name>A0A8D8F5R8_CULPI</name>
<proteinExistence type="inferred from homology"/>
<dbReference type="EMBL" id="HBUE01034978">
    <property type="protein sequence ID" value="CAG6458458.1"/>
    <property type="molecule type" value="Transcribed_RNA"/>
</dbReference>
<dbReference type="GO" id="GO:1990380">
    <property type="term" value="F:K48-linked deubiquitinase activity"/>
    <property type="evidence" value="ECO:0007669"/>
    <property type="project" value="UniProtKB-UniRule"/>
</dbReference>
<evidence type="ECO:0000313" key="4">
    <source>
        <dbReference type="EMBL" id="CAG6458458.1"/>
    </source>
</evidence>
<dbReference type="EC" id="3.4.19.12" evidence="2"/>
<dbReference type="InterPro" id="IPR039785">
    <property type="entry name" value="MINY3/4"/>
</dbReference>
<comment type="similarity">
    <text evidence="1 2">Belongs to the MINDY deubiquitinase family. FAM188 subfamily.</text>
</comment>
<dbReference type="PANTHER" id="PTHR12473:SF8">
    <property type="entry name" value="UBIQUITIN CARBOXYL-TERMINAL HYDROLASE MINDY-4-RELATED"/>
    <property type="match status" value="1"/>
</dbReference>
<protein>
    <recommendedName>
        <fullName evidence="2">Ubiquitin carboxyl-terminal hydrolase MINDY</fullName>
        <ecNumber evidence="2">3.4.19.12</ecNumber>
    </recommendedName>
</protein>
<dbReference type="InterPro" id="IPR025257">
    <property type="entry name" value="MINDY-3/4_CD"/>
</dbReference>
<accession>A0A8D8F5R8</accession>
<keyword evidence="2" id="KW-0645">Protease</keyword>
<dbReference type="Pfam" id="PF13898">
    <property type="entry name" value="MINDY-3_4_CD"/>
    <property type="match status" value="1"/>
</dbReference>
<feature type="domain" description="Deubiquitinating enzyme MINDY-3/4 conserved" evidence="3">
    <location>
        <begin position="21"/>
        <end position="318"/>
    </location>
</feature>
<dbReference type="GO" id="GO:0004843">
    <property type="term" value="F:cysteine-type deubiquitinase activity"/>
    <property type="evidence" value="ECO:0007669"/>
    <property type="project" value="UniProtKB-UniRule"/>
</dbReference>
<evidence type="ECO:0000256" key="2">
    <source>
        <dbReference type="RuleBase" id="RU367088"/>
    </source>
</evidence>
<dbReference type="PANTHER" id="PTHR12473">
    <property type="entry name" value="UBIQUITIN CARBOXYL-TERMINAL HYDROLASE MINDY-4-RELATED"/>
    <property type="match status" value="1"/>
</dbReference>
<reference evidence="4" key="1">
    <citation type="submission" date="2021-05" db="EMBL/GenBank/DDBJ databases">
        <authorList>
            <person name="Alioto T."/>
            <person name="Alioto T."/>
            <person name="Gomez Garrido J."/>
        </authorList>
    </citation>
    <scope>NUCLEOTIDE SEQUENCE</scope>
</reference>
<comment type="function">
    <text evidence="2">Hydrolase that can remove 'Lys-48'-linked conjugated ubiquitin from proteins.</text>
</comment>
<dbReference type="GO" id="GO:0006508">
    <property type="term" value="P:proteolysis"/>
    <property type="evidence" value="ECO:0007669"/>
    <property type="project" value="UniProtKB-KW"/>
</dbReference>
<dbReference type="AlphaFoldDB" id="A0A8D8F5R8"/>
<sequence>MSKLKLVGGRPITIDEAIELRQTVFGSAASPPRGEWTRTGINYGAASGEYPYGLRTPRNATRGMQSVLQAFIIKYFIFDCKPRDKSVVMEELLKPTEAEQAQALYLAISDILWNIGEKTKALIVLPGENSLIPHSHAYFQDNVTEKLFFFEFTKLDEMQIFMKRYLPYFTENPGPGALLLLYSAVVTRGMENLRNDLDAPKGAHLMGPYEEGSLNIVTLMLTGRATPYLHNGVVYVGDEDHYVSIVESTTVNTSDTASFGITTICEPPTKCRWPEVRVYNSMEPHCIFSVEDSLGIPFKFFTFNIACKAVTCMQSANLRSTLYNSITLFCAVTLLSCVL</sequence>
<evidence type="ECO:0000259" key="3">
    <source>
        <dbReference type="SMART" id="SM01174"/>
    </source>
</evidence>